<dbReference type="CDD" id="cd02858">
    <property type="entry name" value="E_set_Esterase_N"/>
    <property type="match status" value="1"/>
</dbReference>
<keyword evidence="1" id="KW-0732">Signal</keyword>
<dbReference type="AlphaFoldDB" id="A0A518HE22"/>
<proteinExistence type="predicted"/>
<dbReference type="RefSeq" id="WP_145279238.1">
    <property type="nucleotide sequence ID" value="NZ_CP036427.1"/>
</dbReference>
<dbReference type="Proteomes" id="UP000317835">
    <property type="component" value="Plasmid pElP_1"/>
</dbReference>
<dbReference type="PANTHER" id="PTHR48098">
    <property type="entry name" value="ENTEROCHELIN ESTERASE-RELATED"/>
    <property type="match status" value="1"/>
</dbReference>
<dbReference type="InterPro" id="IPR029058">
    <property type="entry name" value="AB_hydrolase_fold"/>
</dbReference>
<dbReference type="InterPro" id="IPR000801">
    <property type="entry name" value="Esterase-like"/>
</dbReference>
<evidence type="ECO:0000313" key="2">
    <source>
        <dbReference type="EMBL" id="QDV39093.1"/>
    </source>
</evidence>
<accession>A0A518HE22</accession>
<dbReference type="EMBL" id="CP036427">
    <property type="protein sequence ID" value="QDV39093.1"/>
    <property type="molecule type" value="Genomic_DNA"/>
</dbReference>
<keyword evidence="2" id="KW-0614">Plasmid</keyword>
<gene>
    <name evidence="2" type="primary">axe1-6A_1</name>
    <name evidence="2" type="ORF">ElP_70560</name>
</gene>
<evidence type="ECO:0000313" key="3">
    <source>
        <dbReference type="Proteomes" id="UP000317835"/>
    </source>
</evidence>
<dbReference type="InterPro" id="IPR014756">
    <property type="entry name" value="Ig_E-set"/>
</dbReference>
<name>A0A518HE22_9BACT</name>
<geneLocation type="plasmid" evidence="3">
    <name>pelp_1</name>
</geneLocation>
<protein>
    <submittedName>
        <fullName evidence="2">Carbohydrate acetyl esterase/feruloyl esterase</fullName>
    </submittedName>
</protein>
<dbReference type="Pfam" id="PF00756">
    <property type="entry name" value="Esterase"/>
    <property type="match status" value="1"/>
</dbReference>
<organism evidence="2 3">
    <name type="scientific">Tautonia plasticadhaerens</name>
    <dbReference type="NCBI Taxonomy" id="2527974"/>
    <lineage>
        <taxon>Bacteria</taxon>
        <taxon>Pseudomonadati</taxon>
        <taxon>Planctomycetota</taxon>
        <taxon>Planctomycetia</taxon>
        <taxon>Isosphaerales</taxon>
        <taxon>Isosphaeraceae</taxon>
        <taxon>Tautonia</taxon>
    </lineage>
</organism>
<dbReference type="Gene3D" id="2.60.40.10">
    <property type="entry name" value="Immunoglobulins"/>
    <property type="match status" value="1"/>
</dbReference>
<dbReference type="GO" id="GO:0016747">
    <property type="term" value="F:acyltransferase activity, transferring groups other than amino-acyl groups"/>
    <property type="evidence" value="ECO:0007669"/>
    <property type="project" value="TreeGrafter"/>
</dbReference>
<evidence type="ECO:0000256" key="1">
    <source>
        <dbReference type="SAM" id="SignalP"/>
    </source>
</evidence>
<feature type="signal peptide" evidence="1">
    <location>
        <begin position="1"/>
        <end position="19"/>
    </location>
</feature>
<feature type="chain" id="PRO_5021756528" evidence="1">
    <location>
        <begin position="20"/>
        <end position="383"/>
    </location>
</feature>
<dbReference type="SUPFAM" id="SSF53474">
    <property type="entry name" value="alpha/beta-Hydrolases"/>
    <property type="match status" value="1"/>
</dbReference>
<dbReference type="Gene3D" id="3.40.50.1820">
    <property type="entry name" value="alpha/beta hydrolase"/>
    <property type="match status" value="1"/>
</dbReference>
<reference evidence="2 3" key="1">
    <citation type="submission" date="2019-02" db="EMBL/GenBank/DDBJ databases">
        <title>Deep-cultivation of Planctomycetes and their phenomic and genomic characterization uncovers novel biology.</title>
        <authorList>
            <person name="Wiegand S."/>
            <person name="Jogler M."/>
            <person name="Boedeker C."/>
            <person name="Pinto D."/>
            <person name="Vollmers J."/>
            <person name="Rivas-Marin E."/>
            <person name="Kohn T."/>
            <person name="Peeters S.H."/>
            <person name="Heuer A."/>
            <person name="Rast P."/>
            <person name="Oberbeckmann S."/>
            <person name="Bunk B."/>
            <person name="Jeske O."/>
            <person name="Meyerdierks A."/>
            <person name="Storesund J.E."/>
            <person name="Kallscheuer N."/>
            <person name="Luecker S."/>
            <person name="Lage O.M."/>
            <person name="Pohl T."/>
            <person name="Merkel B.J."/>
            <person name="Hornburger P."/>
            <person name="Mueller R.-W."/>
            <person name="Bruemmer F."/>
            <person name="Labrenz M."/>
            <person name="Spormann A.M."/>
            <person name="Op den Camp H."/>
            <person name="Overmann J."/>
            <person name="Amann R."/>
            <person name="Jetten M.S.M."/>
            <person name="Mascher T."/>
            <person name="Medema M.H."/>
            <person name="Devos D.P."/>
            <person name="Kaster A.-K."/>
            <person name="Ovreas L."/>
            <person name="Rohde M."/>
            <person name="Galperin M.Y."/>
            <person name="Jogler C."/>
        </authorList>
    </citation>
    <scope>NUCLEOTIDE SEQUENCE [LARGE SCALE GENOMIC DNA]</scope>
    <source>
        <strain evidence="2 3">ElP</strain>
        <plasmid evidence="3">pelp_1</plasmid>
    </source>
</reference>
<dbReference type="InterPro" id="IPR013783">
    <property type="entry name" value="Ig-like_fold"/>
</dbReference>
<dbReference type="SUPFAM" id="SSF81296">
    <property type="entry name" value="E set domains"/>
    <property type="match status" value="1"/>
</dbReference>
<dbReference type="PANTHER" id="PTHR48098:SF1">
    <property type="entry name" value="DIACYLGLYCEROL ACYLTRANSFERASE_MYCOLYLTRANSFERASE AG85A"/>
    <property type="match status" value="1"/>
</dbReference>
<keyword evidence="3" id="KW-1185">Reference proteome</keyword>
<dbReference type="OrthoDB" id="184858at2"/>
<sequence precursor="true">MGPLLLLALLAHAPAGAQADDSIPASSNVPGAAYPRVHTDGRVSFRLRAPEATSVRVQPGGADNGLGPGPFDMRRDAEGTWAVTTPPAVPGFHYYWLVVDGVAVNDPGSETYFGWGRPTSGVEVPEPGVDFYDARDVPHGEVRALWYHSEVTGTVRRALVYTPPGYDDEPDRRYPVLYLQHGAGEDERAWTAQGRANFILDNLLAEGRAEPMLLVMERGYAEAARGGDRPASTRPDPVGFEAVLLGELIPLVDATYRTGAEREHRALAGLSMGARQALTIGLGHREEFAWIGAMSPPPVEGFDVETAYGGAFGEPGAFNTQMRLLWLGAGTGEERFVAGVRTMCEGLERQGIEHVVYESAGTAHEWQTWRRSLHELAPLLFGD</sequence>
<dbReference type="InterPro" id="IPR050583">
    <property type="entry name" value="Mycobacterial_A85_antigen"/>
</dbReference>
<dbReference type="KEGG" id="tpla:ElP_70560"/>